<evidence type="ECO:0000313" key="2">
    <source>
        <dbReference type="Proteomes" id="UP000284842"/>
    </source>
</evidence>
<dbReference type="AlphaFoldDB" id="A0A409W9I1"/>
<dbReference type="Proteomes" id="UP000284842">
    <property type="component" value="Unassembled WGS sequence"/>
</dbReference>
<evidence type="ECO:0000313" key="1">
    <source>
        <dbReference type="EMBL" id="PPQ75162.1"/>
    </source>
</evidence>
<reference evidence="1 2" key="1">
    <citation type="journal article" date="2018" name="Evol. Lett.">
        <title>Horizontal gene cluster transfer increased hallucinogenic mushroom diversity.</title>
        <authorList>
            <person name="Reynolds H.T."/>
            <person name="Vijayakumar V."/>
            <person name="Gluck-Thaler E."/>
            <person name="Korotkin H.B."/>
            <person name="Matheny P.B."/>
            <person name="Slot J.C."/>
        </authorList>
    </citation>
    <scope>NUCLEOTIDE SEQUENCE [LARGE SCALE GENOMIC DNA]</scope>
    <source>
        <strain evidence="1 2">2629</strain>
    </source>
</reference>
<dbReference type="OrthoDB" id="3199068at2759"/>
<dbReference type="EMBL" id="NHTK01005696">
    <property type="protein sequence ID" value="PPQ75162.1"/>
    <property type="molecule type" value="Genomic_DNA"/>
</dbReference>
<organism evidence="1 2">
    <name type="scientific">Panaeolus cyanescens</name>
    <dbReference type="NCBI Taxonomy" id="181874"/>
    <lineage>
        <taxon>Eukaryota</taxon>
        <taxon>Fungi</taxon>
        <taxon>Dikarya</taxon>
        <taxon>Basidiomycota</taxon>
        <taxon>Agaricomycotina</taxon>
        <taxon>Agaricomycetes</taxon>
        <taxon>Agaricomycetidae</taxon>
        <taxon>Agaricales</taxon>
        <taxon>Agaricineae</taxon>
        <taxon>Galeropsidaceae</taxon>
        <taxon>Panaeolus</taxon>
    </lineage>
</organism>
<protein>
    <recommendedName>
        <fullName evidence="3">BTB domain-containing protein</fullName>
    </recommendedName>
</protein>
<name>A0A409W9I1_9AGAR</name>
<keyword evidence="2" id="KW-1185">Reference proteome</keyword>
<comment type="caution">
    <text evidence="1">The sequence shown here is derived from an EMBL/GenBank/DDBJ whole genome shotgun (WGS) entry which is preliminary data.</text>
</comment>
<evidence type="ECO:0008006" key="3">
    <source>
        <dbReference type="Google" id="ProtNLM"/>
    </source>
</evidence>
<accession>A0A409W9I1</accession>
<sequence>MKVPTTGGNDGKADRTDVQHRKRHSKYYIDIVVFEVEETIFSVLRDHIEKWGNNTLLVSPSKDVDHGTERHPIVLEDVHEAEFALFLDYLDDPMWQNPPNPRSRPWKDWRIIYRLATRWSFEEAIEILLTGLTHNLIKQPPIQQLLTVLSLNMSESVIPVLLAFIQQSAALSPGPLVEELGWRNIATLYRIKARYLEKHACAFSQGTLGLTPKNAHKKPKPVQSISDFQKFLDDEFGKEMKGLMTHFDDH</sequence>
<gene>
    <name evidence="1" type="ORF">CVT24_007490</name>
</gene>
<dbReference type="InParanoid" id="A0A409W9I1"/>
<proteinExistence type="predicted"/>